<gene>
    <name evidence="2" type="ORF">BV95_00155</name>
</gene>
<accession>A0A081RJZ3</accession>
<evidence type="ECO:0000313" key="3">
    <source>
        <dbReference type="Proteomes" id="UP000028411"/>
    </source>
</evidence>
<evidence type="ECO:0000313" key="2">
    <source>
        <dbReference type="EMBL" id="KEQ55516.1"/>
    </source>
</evidence>
<proteinExistence type="predicted"/>
<dbReference type="AlphaFoldDB" id="A0A081RJZ3"/>
<dbReference type="eggNOG" id="ENOG5033JQU">
    <property type="taxonomic scope" value="Bacteria"/>
</dbReference>
<feature type="domain" description="DUF5983" evidence="1">
    <location>
        <begin position="142"/>
        <end position="231"/>
    </location>
</feature>
<organism evidence="2 3">
    <name type="scientific">Sphingobium chlorophenolicum</name>
    <dbReference type="NCBI Taxonomy" id="46429"/>
    <lineage>
        <taxon>Bacteria</taxon>
        <taxon>Pseudomonadati</taxon>
        <taxon>Pseudomonadota</taxon>
        <taxon>Alphaproteobacteria</taxon>
        <taxon>Sphingomonadales</taxon>
        <taxon>Sphingomonadaceae</taxon>
        <taxon>Sphingobium</taxon>
    </lineage>
</organism>
<sequence>MKDHPRSMHLDLLARARAALASHAEGDADIAEIIADLDTAILSIDRAPVAWSIPVYLATIGHGHGTTNVVAVSYRGLQVQVATFCRSQWGEINDSRDPGSLDDAMVIRDYFNLHPEDQLTSRMEWIDPDFGYDPERLEIGNYIALSSSHISWPTTEKIDEWITLDPCHRPVSIADTHYGWVIATAPSSFGDKSEIPADLFHALTFARGLGCNYLILDRDASTTDRLPCYEW</sequence>
<protein>
    <recommendedName>
        <fullName evidence="1">DUF5983 domain-containing protein</fullName>
    </recommendedName>
</protein>
<dbReference type="Pfam" id="PF19419">
    <property type="entry name" value="DUF5983"/>
    <property type="match status" value="1"/>
</dbReference>
<dbReference type="EMBL" id="JFHR01000001">
    <property type="protein sequence ID" value="KEQ55516.1"/>
    <property type="molecule type" value="Genomic_DNA"/>
</dbReference>
<dbReference type="PATRIC" id="fig|46429.4.peg.155"/>
<dbReference type="OrthoDB" id="7274689at2"/>
<dbReference type="Proteomes" id="UP000028411">
    <property type="component" value="Unassembled WGS sequence"/>
</dbReference>
<evidence type="ECO:0000259" key="1">
    <source>
        <dbReference type="Pfam" id="PF19419"/>
    </source>
</evidence>
<name>A0A081RJZ3_SPHCR</name>
<reference evidence="2 3" key="1">
    <citation type="submission" date="2014-02" db="EMBL/GenBank/DDBJ databases">
        <title>Whole genome sequence of Sphingobium chlorophenolicum NBRC 16172.</title>
        <authorList>
            <person name="Gan H.M."/>
            <person name="Gan H.Y."/>
            <person name="Chew T.H."/>
            <person name="Savka M.A."/>
        </authorList>
    </citation>
    <scope>NUCLEOTIDE SEQUENCE [LARGE SCALE GENOMIC DNA]</scope>
    <source>
        <strain evidence="2 3">NBRC 16172</strain>
    </source>
</reference>
<dbReference type="InterPro" id="IPR046025">
    <property type="entry name" value="DUF5983"/>
</dbReference>
<comment type="caution">
    <text evidence="2">The sequence shown here is derived from an EMBL/GenBank/DDBJ whole genome shotgun (WGS) entry which is preliminary data.</text>
</comment>